<dbReference type="GO" id="GO:0055052">
    <property type="term" value="C:ATP-binding cassette (ABC) transporter complex, substrate-binding subunit-containing"/>
    <property type="evidence" value="ECO:0007669"/>
    <property type="project" value="TreeGrafter"/>
</dbReference>
<proteinExistence type="predicted"/>
<dbReference type="Gene3D" id="3.40.50.300">
    <property type="entry name" value="P-loop containing nucleotide triphosphate hydrolases"/>
    <property type="match status" value="1"/>
</dbReference>
<dbReference type="EMBL" id="BARV01024051">
    <property type="protein sequence ID" value="GAI43745.1"/>
    <property type="molecule type" value="Genomic_DNA"/>
</dbReference>
<dbReference type="Gene3D" id="2.40.50.140">
    <property type="entry name" value="Nucleic acid-binding proteins"/>
    <property type="match status" value="1"/>
</dbReference>
<organism evidence="2">
    <name type="scientific">marine sediment metagenome</name>
    <dbReference type="NCBI Taxonomy" id="412755"/>
    <lineage>
        <taxon>unclassified sequences</taxon>
        <taxon>metagenomes</taxon>
        <taxon>ecological metagenomes</taxon>
    </lineage>
</organism>
<feature type="non-terminal residue" evidence="2">
    <location>
        <position position="1"/>
    </location>
</feature>
<dbReference type="PANTHER" id="PTHR43875:SF1">
    <property type="entry name" value="OSMOPROTECTIVE COMPOUNDS UPTAKE ATP-BINDING PROTEIN GGTA"/>
    <property type="match status" value="1"/>
</dbReference>
<protein>
    <recommendedName>
        <fullName evidence="1">MalK-like OB fold domain-containing protein</fullName>
    </recommendedName>
</protein>
<dbReference type="InterPro" id="IPR008995">
    <property type="entry name" value="Mo/tungstate-bd_C_term_dom"/>
</dbReference>
<dbReference type="InterPro" id="IPR040582">
    <property type="entry name" value="OB_MalK-like"/>
</dbReference>
<dbReference type="InterPro" id="IPR047641">
    <property type="entry name" value="ABC_transpr_MalK/UgpC-like"/>
</dbReference>
<dbReference type="GO" id="GO:0016887">
    <property type="term" value="F:ATP hydrolysis activity"/>
    <property type="evidence" value="ECO:0007669"/>
    <property type="project" value="InterPro"/>
</dbReference>
<sequence>EEVALSLMDEPISHLDARLRNEIRTEIKRLHEETGQTIIYVTHDQMEAMALGDKVAVMNLGILQQLGSPEELYDSPANLFVASFIGEPPMNFIECGIEKKGGRQYLKSSFTEIEIPPEIVNLLEKEQNQDIILGIRPGDFLLGKIDKPEFAHIDGKVYFVEFMGDMTLIHMKVQQDRFIIAVLTEIRIEENDNLTVSFPLQSIHVFHKQTERAMGNLGKF</sequence>
<dbReference type="InterPro" id="IPR012340">
    <property type="entry name" value="NA-bd_OB-fold"/>
</dbReference>
<dbReference type="SUPFAM" id="SSF52540">
    <property type="entry name" value="P-loop containing nucleoside triphosphate hydrolases"/>
    <property type="match status" value="1"/>
</dbReference>
<dbReference type="PANTHER" id="PTHR43875">
    <property type="entry name" value="MALTODEXTRIN IMPORT ATP-BINDING PROTEIN MSMX"/>
    <property type="match status" value="1"/>
</dbReference>
<dbReference type="Pfam" id="PF17912">
    <property type="entry name" value="OB_MalK"/>
    <property type="match status" value="1"/>
</dbReference>
<dbReference type="InterPro" id="IPR027417">
    <property type="entry name" value="P-loop_NTPase"/>
</dbReference>
<gene>
    <name evidence="2" type="ORF">S06H3_39332</name>
</gene>
<evidence type="ECO:0000313" key="2">
    <source>
        <dbReference type="EMBL" id="GAI43745.1"/>
    </source>
</evidence>
<feature type="domain" description="MalK-like OB fold" evidence="1">
    <location>
        <begin position="86"/>
        <end position="139"/>
    </location>
</feature>
<dbReference type="AlphaFoldDB" id="X1PY13"/>
<reference evidence="2" key="1">
    <citation type="journal article" date="2014" name="Front. Microbiol.">
        <title>High frequency of phylogenetically diverse reductive dehalogenase-homologous genes in deep subseafloor sedimentary metagenomes.</title>
        <authorList>
            <person name="Kawai M."/>
            <person name="Futagami T."/>
            <person name="Toyoda A."/>
            <person name="Takaki Y."/>
            <person name="Nishi S."/>
            <person name="Hori S."/>
            <person name="Arai W."/>
            <person name="Tsubouchi T."/>
            <person name="Morono Y."/>
            <person name="Uchiyama I."/>
            <person name="Ito T."/>
            <person name="Fujiyama A."/>
            <person name="Inagaki F."/>
            <person name="Takami H."/>
        </authorList>
    </citation>
    <scope>NUCLEOTIDE SEQUENCE</scope>
    <source>
        <strain evidence="2">Expedition CK06-06</strain>
    </source>
</reference>
<name>X1PY13_9ZZZZ</name>
<dbReference type="Gene3D" id="2.40.50.100">
    <property type="match status" value="1"/>
</dbReference>
<dbReference type="SUPFAM" id="SSF50331">
    <property type="entry name" value="MOP-like"/>
    <property type="match status" value="1"/>
</dbReference>
<comment type="caution">
    <text evidence="2">The sequence shown here is derived from an EMBL/GenBank/DDBJ whole genome shotgun (WGS) entry which is preliminary data.</text>
</comment>
<evidence type="ECO:0000259" key="1">
    <source>
        <dbReference type="Pfam" id="PF17912"/>
    </source>
</evidence>
<accession>X1PY13</accession>